<feature type="transmembrane region" description="Helical" evidence="1">
    <location>
        <begin position="33"/>
        <end position="56"/>
    </location>
</feature>
<feature type="transmembrane region" description="Helical" evidence="1">
    <location>
        <begin position="98"/>
        <end position="116"/>
    </location>
</feature>
<protein>
    <recommendedName>
        <fullName evidence="4">Integral membrane protein</fullName>
    </recommendedName>
</protein>
<keyword evidence="1" id="KW-0812">Transmembrane</keyword>
<evidence type="ECO:0000313" key="2">
    <source>
        <dbReference type="EMBL" id="MDO7880848.1"/>
    </source>
</evidence>
<sequence length="117" mass="12154">MVILHSVLLAAHLLGMAVIVGTFLVQMRKQSDFAVLPVLIGAIVQVVSGLALVGLAEAADVDLNYAKIATKAIIAVAVLAAAIGAFVAQRRGGRIKPFFHAAGGLALINVLVAVFWR</sequence>
<dbReference type="EMBL" id="JAUQUB010000001">
    <property type="protein sequence ID" value="MDO7880848.1"/>
    <property type="molecule type" value="Genomic_DNA"/>
</dbReference>
<accession>A0ABT9BIJ5</accession>
<dbReference type="RefSeq" id="WP_305001275.1">
    <property type="nucleotide sequence ID" value="NZ_JAUQUB010000001.1"/>
</dbReference>
<evidence type="ECO:0008006" key="4">
    <source>
        <dbReference type="Google" id="ProtNLM"/>
    </source>
</evidence>
<keyword evidence="3" id="KW-1185">Reference proteome</keyword>
<feature type="transmembrane region" description="Helical" evidence="1">
    <location>
        <begin position="68"/>
        <end position="86"/>
    </location>
</feature>
<keyword evidence="1" id="KW-1133">Transmembrane helix</keyword>
<keyword evidence="1" id="KW-0472">Membrane</keyword>
<feature type="transmembrane region" description="Helical" evidence="1">
    <location>
        <begin position="6"/>
        <end position="26"/>
    </location>
</feature>
<evidence type="ECO:0000256" key="1">
    <source>
        <dbReference type="SAM" id="Phobius"/>
    </source>
</evidence>
<name>A0ABT9BIJ5_9MICO</name>
<evidence type="ECO:0000313" key="3">
    <source>
        <dbReference type="Proteomes" id="UP001241072"/>
    </source>
</evidence>
<organism evidence="2 3">
    <name type="scientific">Antiquaquibacter soli</name>
    <dbReference type="NCBI Taxonomy" id="3064523"/>
    <lineage>
        <taxon>Bacteria</taxon>
        <taxon>Bacillati</taxon>
        <taxon>Actinomycetota</taxon>
        <taxon>Actinomycetes</taxon>
        <taxon>Micrococcales</taxon>
        <taxon>Microbacteriaceae</taxon>
        <taxon>Antiquaquibacter</taxon>
    </lineage>
</organism>
<reference evidence="2 3" key="1">
    <citation type="submission" date="2023-07" db="EMBL/GenBank/DDBJ databases">
        <title>Protaetiibacter sp. nov WY-16 isolated from soil.</title>
        <authorList>
            <person name="Liu B."/>
            <person name="Wan Y."/>
        </authorList>
    </citation>
    <scope>NUCLEOTIDE SEQUENCE [LARGE SCALE GENOMIC DNA]</scope>
    <source>
        <strain evidence="2 3">WY-16</strain>
    </source>
</reference>
<comment type="caution">
    <text evidence="2">The sequence shown here is derived from an EMBL/GenBank/DDBJ whole genome shotgun (WGS) entry which is preliminary data.</text>
</comment>
<gene>
    <name evidence="2" type="ORF">Q5716_01255</name>
</gene>
<dbReference type="Proteomes" id="UP001241072">
    <property type="component" value="Unassembled WGS sequence"/>
</dbReference>
<proteinExistence type="predicted"/>